<proteinExistence type="predicted"/>
<name>A0A0G4PFV7_PENC3</name>
<dbReference type="AlphaFoldDB" id="A0A0G4PFV7"/>
<gene>
    <name evidence="1" type="ORF">PCAMFM013_S014g000078</name>
</gene>
<accession>A0A0G4PFV7</accession>
<reference evidence="1 2" key="1">
    <citation type="journal article" date="2014" name="Nat. Commun.">
        <title>Multiple recent horizontal transfers of a large genomic region in cheese making fungi.</title>
        <authorList>
            <person name="Cheeseman K."/>
            <person name="Ropars J."/>
            <person name="Renault P."/>
            <person name="Dupont J."/>
            <person name="Gouzy J."/>
            <person name="Branca A."/>
            <person name="Abraham A.L."/>
            <person name="Ceppi M."/>
            <person name="Conseiller E."/>
            <person name="Debuchy R."/>
            <person name="Malagnac F."/>
            <person name="Goarin A."/>
            <person name="Silar P."/>
            <person name="Lacoste S."/>
            <person name="Sallet E."/>
            <person name="Bensimon A."/>
            <person name="Giraud T."/>
            <person name="Brygoo Y."/>
        </authorList>
    </citation>
    <scope>NUCLEOTIDE SEQUENCE [LARGE SCALE GENOMIC DNA]</scope>
    <source>
        <strain evidence="2">FM 013</strain>
    </source>
</reference>
<dbReference type="EMBL" id="HG793147">
    <property type="protein sequence ID" value="CRL25182.1"/>
    <property type="molecule type" value="Genomic_DNA"/>
</dbReference>
<keyword evidence="2" id="KW-1185">Reference proteome</keyword>
<evidence type="ECO:0000313" key="2">
    <source>
        <dbReference type="Proteomes" id="UP000053732"/>
    </source>
</evidence>
<evidence type="ECO:0000313" key="1">
    <source>
        <dbReference type="EMBL" id="CRL25182.1"/>
    </source>
</evidence>
<protein>
    <submittedName>
        <fullName evidence="1">Str. FM013</fullName>
    </submittedName>
</protein>
<organism evidence="1 2">
    <name type="scientific">Penicillium camemberti (strain FM 013)</name>
    <dbReference type="NCBI Taxonomy" id="1429867"/>
    <lineage>
        <taxon>Eukaryota</taxon>
        <taxon>Fungi</taxon>
        <taxon>Dikarya</taxon>
        <taxon>Ascomycota</taxon>
        <taxon>Pezizomycotina</taxon>
        <taxon>Eurotiomycetes</taxon>
        <taxon>Eurotiomycetidae</taxon>
        <taxon>Eurotiales</taxon>
        <taxon>Aspergillaceae</taxon>
        <taxon>Penicillium</taxon>
    </lineage>
</organism>
<dbReference type="Proteomes" id="UP000053732">
    <property type="component" value="Unassembled WGS sequence"/>
</dbReference>
<sequence>MIYCRCCCNTNICTEYLVPPYRDTGGVNCILFTAYIRVSVQCEELDLFRDHATFRVASPRYMWGFLSREKKIACIFPIWSHSNSIVKQS</sequence>